<comment type="caution">
    <text evidence="2">The sequence shown here is derived from an EMBL/GenBank/DDBJ whole genome shotgun (WGS) entry which is preliminary data.</text>
</comment>
<evidence type="ECO:0000256" key="1">
    <source>
        <dbReference type="SAM" id="MobiDB-lite"/>
    </source>
</evidence>
<feature type="compositionally biased region" description="Polar residues" evidence="1">
    <location>
        <begin position="226"/>
        <end position="237"/>
    </location>
</feature>
<feature type="region of interest" description="Disordered" evidence="1">
    <location>
        <begin position="136"/>
        <end position="174"/>
    </location>
</feature>
<feature type="region of interest" description="Disordered" evidence="1">
    <location>
        <begin position="192"/>
        <end position="293"/>
    </location>
</feature>
<feature type="compositionally biased region" description="Low complexity" evidence="1">
    <location>
        <begin position="192"/>
        <end position="219"/>
    </location>
</feature>
<organism evidence="2 3">
    <name type="scientific">Linnemannia gamsii</name>
    <dbReference type="NCBI Taxonomy" id="64522"/>
    <lineage>
        <taxon>Eukaryota</taxon>
        <taxon>Fungi</taxon>
        <taxon>Fungi incertae sedis</taxon>
        <taxon>Mucoromycota</taxon>
        <taxon>Mortierellomycotina</taxon>
        <taxon>Mortierellomycetes</taxon>
        <taxon>Mortierellales</taxon>
        <taxon>Mortierellaceae</taxon>
        <taxon>Linnemannia</taxon>
    </lineage>
</organism>
<keyword evidence="3" id="KW-1185">Reference proteome</keyword>
<feature type="compositionally biased region" description="Basic and acidic residues" evidence="1">
    <location>
        <begin position="499"/>
        <end position="544"/>
    </location>
</feature>
<proteinExistence type="predicted"/>
<dbReference type="AlphaFoldDB" id="A0A9P6RKR4"/>
<evidence type="ECO:0000313" key="3">
    <source>
        <dbReference type="Proteomes" id="UP000823405"/>
    </source>
</evidence>
<feature type="compositionally biased region" description="Low complexity" evidence="1">
    <location>
        <begin position="284"/>
        <end position="293"/>
    </location>
</feature>
<protein>
    <submittedName>
        <fullName evidence="2">Uncharacterized protein</fullName>
    </submittedName>
</protein>
<name>A0A9P6RKR4_9FUNG</name>
<feature type="compositionally biased region" description="Basic and acidic residues" evidence="1">
    <location>
        <begin position="417"/>
        <end position="428"/>
    </location>
</feature>
<feature type="region of interest" description="Disordered" evidence="1">
    <location>
        <begin position="663"/>
        <end position="686"/>
    </location>
</feature>
<gene>
    <name evidence="2" type="ORF">BGZ97_012721</name>
</gene>
<reference evidence="2" key="1">
    <citation type="journal article" date="2020" name="Fungal Divers.">
        <title>Resolving the Mortierellaceae phylogeny through synthesis of multi-gene phylogenetics and phylogenomics.</title>
        <authorList>
            <person name="Vandepol N."/>
            <person name="Liber J."/>
            <person name="Desiro A."/>
            <person name="Na H."/>
            <person name="Kennedy M."/>
            <person name="Barry K."/>
            <person name="Grigoriev I.V."/>
            <person name="Miller A.N."/>
            <person name="O'Donnell K."/>
            <person name="Stajich J.E."/>
            <person name="Bonito G."/>
        </authorList>
    </citation>
    <scope>NUCLEOTIDE SEQUENCE</scope>
    <source>
        <strain evidence="2">NVP60</strain>
    </source>
</reference>
<dbReference type="EMBL" id="JAAAIN010000087">
    <property type="protein sequence ID" value="KAG0320832.1"/>
    <property type="molecule type" value="Genomic_DNA"/>
</dbReference>
<evidence type="ECO:0000313" key="2">
    <source>
        <dbReference type="EMBL" id="KAG0320832.1"/>
    </source>
</evidence>
<feature type="region of interest" description="Disordered" evidence="1">
    <location>
        <begin position="322"/>
        <end position="344"/>
    </location>
</feature>
<feature type="compositionally biased region" description="Low complexity" evidence="1">
    <location>
        <begin position="246"/>
        <end position="263"/>
    </location>
</feature>
<accession>A0A9P6RKR4</accession>
<feature type="compositionally biased region" description="Basic and acidic residues" evidence="1">
    <location>
        <begin position="153"/>
        <end position="162"/>
    </location>
</feature>
<feature type="compositionally biased region" description="Basic and acidic residues" evidence="1">
    <location>
        <begin position="459"/>
        <end position="487"/>
    </location>
</feature>
<sequence length="724" mass="80121">MRGGSIAYKEHVPELARLVLMAGDSVGRKYIINTLSYTKDQKIHDEFAKTPALARVVEWIKEGRKEIDIMEDPYDGEHQPKEVVQIVVNAIKTLSRAPLEYRPLESSRLIKHLTNNAAYPEEIVRAASELLADWSRTGDRHSSRSASSQSLVDGRKRARMDAESTAGASEPITQLPNFIKKSSLAASSRSITSSSSASSSSASSSSSALVPTSSSTLAAKGGQSGRRMSSTSLSVLTGKNLPPKPTTTATSVSPTSSKAASSPRQPYSPRGPVQSPRSAHSPRTAQSASSSSTSDVVLGRQLDFFSSISAPLNAAATASIANSSASTAPTAPTTSTTANTTTSASTKTVLATNTTTATASSSGTTTGAAATMAATRSHIVAPSGRMIPSALILKPGGRRKKVVRFRGGNDIEEVRIFHSEPDEHRTNDYGDDDRNDDRRDDWDDGDGQDSRVNWGNQDGHYRNEEEERRGRMEYEDDRDRYYQDDRYVGGYGHGPGYDQEYHQEYPEGYEHGRGYRDEHGYEHRYDHDDRPYNRGYEHGHGHGREHEYDYEYRHEQEQLHQQQQQHLQQPQNSYQYLEPTLEPAPQLEEPAVPEVVSAVPAFRLPEEDVEKLVRGELWRPIQKLLIEHPEDTRHVEPVAFGGESKEKLVQAEREATVPAVHYPDLASIPSTPAEPDDDEDMEVDPRPKRKIELYEIQAPLHTVALPMLSLLLQVIQARRKEMES</sequence>
<dbReference type="Proteomes" id="UP000823405">
    <property type="component" value="Unassembled WGS sequence"/>
</dbReference>
<dbReference type="OrthoDB" id="2444888at2759"/>
<feature type="region of interest" description="Disordered" evidence="1">
    <location>
        <begin position="417"/>
        <end position="544"/>
    </location>
</feature>